<gene>
    <name evidence="2" type="ORF">BN11_4280016</name>
</gene>
<dbReference type="InterPro" id="IPR012349">
    <property type="entry name" value="Split_barrel_FMN-bd"/>
</dbReference>
<accession>W6K018</accession>
<organism evidence="2 3">
    <name type="scientific">Nostocoides australiense Ben110</name>
    <dbReference type="NCBI Taxonomy" id="1193182"/>
    <lineage>
        <taxon>Bacteria</taxon>
        <taxon>Bacillati</taxon>
        <taxon>Actinomycetota</taxon>
        <taxon>Actinomycetes</taxon>
        <taxon>Micrococcales</taxon>
        <taxon>Intrasporangiaceae</taxon>
        <taxon>Nostocoides</taxon>
    </lineage>
</organism>
<reference evidence="2 3" key="1">
    <citation type="journal article" date="2013" name="ISME J.">
        <title>A metabolic model for members of the genus Tetrasphaera involved in enhanced biological phosphorus removal.</title>
        <authorList>
            <person name="Kristiansen R."/>
            <person name="Nguyen H.T.T."/>
            <person name="Saunders A.M."/>
            <person name="Nielsen J.L."/>
            <person name="Wimmer R."/>
            <person name="Le V.Q."/>
            <person name="McIlroy S.J."/>
            <person name="Petrovski S."/>
            <person name="Seviour R.J."/>
            <person name="Calteau A."/>
            <person name="Nielsen K.L."/>
            <person name="Nielsen P.H."/>
        </authorList>
    </citation>
    <scope>NUCLEOTIDE SEQUENCE [LARGE SCALE GENOMIC DNA]</scope>
    <source>
        <strain evidence="2 3">Ben110</strain>
    </source>
</reference>
<evidence type="ECO:0000313" key="2">
    <source>
        <dbReference type="EMBL" id="CCH74340.1"/>
    </source>
</evidence>
<dbReference type="STRING" id="1193182.BN11_4280016"/>
<dbReference type="RefSeq" id="WP_048699728.1">
    <property type="nucleotide sequence ID" value="NZ_HG764815.1"/>
</dbReference>
<proteinExistence type="predicted"/>
<feature type="region of interest" description="Disordered" evidence="1">
    <location>
        <begin position="105"/>
        <end position="125"/>
    </location>
</feature>
<dbReference type="EMBL" id="CAJA01000366">
    <property type="protein sequence ID" value="CCH74340.1"/>
    <property type="molecule type" value="Genomic_DNA"/>
</dbReference>
<name>W6K018_9MICO</name>
<dbReference type="OrthoDB" id="8907583at2"/>
<dbReference type="Proteomes" id="UP000035763">
    <property type="component" value="Unassembled WGS sequence"/>
</dbReference>
<comment type="caution">
    <text evidence="2">The sequence shown here is derived from an EMBL/GenBank/DDBJ whole genome shotgun (WGS) entry which is preliminary data.</text>
</comment>
<dbReference type="AlphaFoldDB" id="W6K018"/>
<evidence type="ECO:0000256" key="1">
    <source>
        <dbReference type="SAM" id="MobiDB-lite"/>
    </source>
</evidence>
<sequence length="125" mass="12923">MSIPVDLERLASVLLDYPEGYLLTASADGAVKAVSVGPVAAEGHLILQPSTGSTANLDANPKATLLFPPPAPRGFTLLVDGTAEAAVDRIRFTPASAILHRPARHADGRPVPESVSGCGNDCRNV</sequence>
<evidence type="ECO:0000313" key="3">
    <source>
        <dbReference type="Proteomes" id="UP000035763"/>
    </source>
</evidence>
<keyword evidence="3" id="KW-1185">Reference proteome</keyword>
<dbReference type="Gene3D" id="2.30.110.10">
    <property type="entry name" value="Electron Transport, Fmn-binding Protein, Chain A"/>
    <property type="match status" value="1"/>
</dbReference>
<protein>
    <submittedName>
        <fullName evidence="2">Uncharacterized protein</fullName>
    </submittedName>
</protein>
<dbReference type="SUPFAM" id="SSF50475">
    <property type="entry name" value="FMN-binding split barrel"/>
    <property type="match status" value="1"/>
</dbReference>